<reference evidence="6" key="2">
    <citation type="journal article" date="2021" name="PeerJ">
        <title>Extensive microbial diversity within the chicken gut microbiome revealed by metagenomics and culture.</title>
        <authorList>
            <person name="Gilroy R."/>
            <person name="Ravi A."/>
            <person name="Getino M."/>
            <person name="Pursley I."/>
            <person name="Horton D.L."/>
            <person name="Alikhan N.F."/>
            <person name="Baker D."/>
            <person name="Gharbi K."/>
            <person name="Hall N."/>
            <person name="Watson M."/>
            <person name="Adriaenssens E.M."/>
            <person name="Foster-Nyarko E."/>
            <person name="Jarju S."/>
            <person name="Secka A."/>
            <person name="Antonio M."/>
            <person name="Oren A."/>
            <person name="Chaudhuri R.R."/>
            <person name="La Ragione R."/>
            <person name="Hildebrand F."/>
            <person name="Pallen M.J."/>
        </authorList>
    </citation>
    <scope>NUCLEOTIDE SEQUENCE</scope>
    <source>
        <strain evidence="6">ChiHjej12B11-7776</strain>
    </source>
</reference>
<protein>
    <submittedName>
        <fullName evidence="6">1-acyl-sn-glycerol-3-phosphate acyltransferase</fullName>
    </submittedName>
</protein>
<evidence type="ECO:0000313" key="6">
    <source>
        <dbReference type="EMBL" id="HIU91307.1"/>
    </source>
</evidence>
<evidence type="ECO:0000256" key="4">
    <source>
        <dbReference type="SAM" id="MobiDB-lite"/>
    </source>
</evidence>
<dbReference type="GO" id="GO:0006654">
    <property type="term" value="P:phosphatidic acid biosynthetic process"/>
    <property type="evidence" value="ECO:0007669"/>
    <property type="project" value="TreeGrafter"/>
</dbReference>
<comment type="pathway">
    <text evidence="1">Lipid metabolism.</text>
</comment>
<reference evidence="6" key="1">
    <citation type="submission" date="2020-10" db="EMBL/GenBank/DDBJ databases">
        <authorList>
            <person name="Gilroy R."/>
        </authorList>
    </citation>
    <scope>NUCLEOTIDE SEQUENCE</scope>
    <source>
        <strain evidence="6">ChiHjej12B11-7776</strain>
    </source>
</reference>
<organism evidence="6 7">
    <name type="scientific">Candidatus Fimimonas merdipullorum</name>
    <dbReference type="NCBI Taxonomy" id="2840822"/>
    <lineage>
        <taxon>Bacteria</taxon>
        <taxon>Pseudomonadati</taxon>
        <taxon>Myxococcota</taxon>
        <taxon>Myxococcia</taxon>
        <taxon>Myxococcales</taxon>
        <taxon>Cystobacterineae</taxon>
        <taxon>Myxococcaceae</taxon>
        <taxon>Myxococcaceae incertae sedis</taxon>
        <taxon>Candidatus Fimimonas</taxon>
    </lineage>
</organism>
<feature type="compositionally biased region" description="Basic and acidic residues" evidence="4">
    <location>
        <begin position="228"/>
        <end position="240"/>
    </location>
</feature>
<evidence type="ECO:0000256" key="1">
    <source>
        <dbReference type="ARBA" id="ARBA00005189"/>
    </source>
</evidence>
<dbReference type="PANTHER" id="PTHR10434:SF11">
    <property type="entry name" value="1-ACYL-SN-GLYCEROL-3-PHOSPHATE ACYLTRANSFERASE"/>
    <property type="match status" value="1"/>
</dbReference>
<dbReference type="SMART" id="SM00563">
    <property type="entry name" value="PlsC"/>
    <property type="match status" value="1"/>
</dbReference>
<dbReference type="EMBL" id="DVOC01000083">
    <property type="protein sequence ID" value="HIU91307.1"/>
    <property type="molecule type" value="Genomic_DNA"/>
</dbReference>
<evidence type="ECO:0000256" key="3">
    <source>
        <dbReference type="ARBA" id="ARBA00023315"/>
    </source>
</evidence>
<dbReference type="Pfam" id="PF01553">
    <property type="entry name" value="Acyltransferase"/>
    <property type="match status" value="1"/>
</dbReference>
<sequence>MNKFVTFLVSMAKVLVKPFFPLKIYGCADLPQKKTLLVGNHISGWDPVIYTMWSKNRISFVYKAEFRKVAFLRWVFDGMDFVPVKRGEVDLFATKSILKLLKEDKIVGLFPEGTRNPEVDCLQEFHTGAAMFAIKTHAPLRPFYIWEKTKVLRKNYLIVGEEFTLEEFYDRPVTKEMLLEATEKVRNQVDLLRVKLNGILAEKGVKRRKRTRRETEKINKYNRKQKTLAKERAKQQSEKK</sequence>
<dbReference type="InterPro" id="IPR002123">
    <property type="entry name" value="Plipid/glycerol_acylTrfase"/>
</dbReference>
<evidence type="ECO:0000259" key="5">
    <source>
        <dbReference type="SMART" id="SM00563"/>
    </source>
</evidence>
<dbReference type="AlphaFoldDB" id="A0A9D1MXG1"/>
<dbReference type="PANTHER" id="PTHR10434">
    <property type="entry name" value="1-ACYL-SN-GLYCEROL-3-PHOSPHATE ACYLTRANSFERASE"/>
    <property type="match status" value="1"/>
</dbReference>
<comment type="caution">
    <text evidence="6">The sequence shown here is derived from an EMBL/GenBank/DDBJ whole genome shotgun (WGS) entry which is preliminary data.</text>
</comment>
<feature type="region of interest" description="Disordered" evidence="4">
    <location>
        <begin position="207"/>
        <end position="240"/>
    </location>
</feature>
<evidence type="ECO:0000256" key="2">
    <source>
        <dbReference type="ARBA" id="ARBA00022679"/>
    </source>
</evidence>
<accession>A0A9D1MXG1</accession>
<dbReference type="Proteomes" id="UP000886852">
    <property type="component" value="Unassembled WGS sequence"/>
</dbReference>
<name>A0A9D1MXG1_9BACT</name>
<gene>
    <name evidence="6" type="ORF">IAC72_04790</name>
</gene>
<proteinExistence type="predicted"/>
<dbReference type="GO" id="GO:0003841">
    <property type="term" value="F:1-acylglycerol-3-phosphate O-acyltransferase activity"/>
    <property type="evidence" value="ECO:0007669"/>
    <property type="project" value="TreeGrafter"/>
</dbReference>
<keyword evidence="3 6" id="KW-0012">Acyltransferase</keyword>
<dbReference type="CDD" id="cd07989">
    <property type="entry name" value="LPLAT_AGPAT-like"/>
    <property type="match status" value="1"/>
</dbReference>
<evidence type="ECO:0000313" key="7">
    <source>
        <dbReference type="Proteomes" id="UP000886852"/>
    </source>
</evidence>
<feature type="domain" description="Phospholipid/glycerol acyltransferase" evidence="5">
    <location>
        <begin position="35"/>
        <end position="148"/>
    </location>
</feature>
<keyword evidence="2" id="KW-0808">Transferase</keyword>
<dbReference type="SUPFAM" id="SSF69593">
    <property type="entry name" value="Glycerol-3-phosphate (1)-acyltransferase"/>
    <property type="match status" value="1"/>
</dbReference>